<dbReference type="PANTHER" id="PTHR11085">
    <property type="entry name" value="NAD-DEPENDENT PROTEIN DEACYLASE SIRTUIN-5, MITOCHONDRIAL-RELATED"/>
    <property type="match status" value="1"/>
</dbReference>
<evidence type="ECO:0000313" key="12">
    <source>
        <dbReference type="RefSeq" id="XP_031571475.1"/>
    </source>
</evidence>
<dbReference type="InterPro" id="IPR050134">
    <property type="entry name" value="NAD-dep_sirtuin_deacylases"/>
</dbReference>
<name>A0A6P8J0R2_ACTTE</name>
<feature type="binding site" evidence="8">
    <location>
        <position position="220"/>
    </location>
    <ligand>
        <name>Zn(2+)</name>
        <dbReference type="ChEBI" id="CHEBI:29105"/>
    </ligand>
</feature>
<organism evidence="11 12">
    <name type="scientific">Actinia tenebrosa</name>
    <name type="common">Australian red waratah sea anemone</name>
    <dbReference type="NCBI Taxonomy" id="6105"/>
    <lineage>
        <taxon>Eukaryota</taxon>
        <taxon>Metazoa</taxon>
        <taxon>Cnidaria</taxon>
        <taxon>Anthozoa</taxon>
        <taxon>Hexacorallia</taxon>
        <taxon>Actiniaria</taxon>
        <taxon>Actiniidae</taxon>
        <taxon>Actinia</taxon>
    </lineage>
</organism>
<feature type="compositionally biased region" description="Polar residues" evidence="9">
    <location>
        <begin position="429"/>
        <end position="448"/>
    </location>
</feature>
<comment type="catalytic activity">
    <reaction evidence="6">
        <text>N(6)-hexadecanoyl-L-lysyl-[protein] + NAD(+) + H2O = 2''-O-hexadecanoyl-ADP-D-ribose + nicotinamide + L-lysyl-[protein]</text>
        <dbReference type="Rhea" id="RHEA:70563"/>
        <dbReference type="Rhea" id="RHEA-COMP:9752"/>
        <dbReference type="Rhea" id="RHEA-COMP:14175"/>
        <dbReference type="ChEBI" id="CHEBI:15377"/>
        <dbReference type="ChEBI" id="CHEBI:17154"/>
        <dbReference type="ChEBI" id="CHEBI:29969"/>
        <dbReference type="ChEBI" id="CHEBI:57540"/>
        <dbReference type="ChEBI" id="CHEBI:138936"/>
        <dbReference type="ChEBI" id="CHEBI:189673"/>
    </reaction>
    <physiologicalReaction direction="left-to-right" evidence="6">
        <dbReference type="Rhea" id="RHEA:70564"/>
    </physiologicalReaction>
</comment>
<feature type="active site" description="Proton acceptor" evidence="8">
    <location>
        <position position="185"/>
    </location>
</feature>
<feature type="compositionally biased region" description="Basic and acidic residues" evidence="9">
    <location>
        <begin position="387"/>
        <end position="405"/>
    </location>
</feature>
<evidence type="ECO:0000256" key="6">
    <source>
        <dbReference type="ARBA" id="ARBA00048378"/>
    </source>
</evidence>
<dbReference type="OrthoDB" id="420264at2759"/>
<evidence type="ECO:0000256" key="5">
    <source>
        <dbReference type="ARBA" id="ARBA00023027"/>
    </source>
</evidence>
<feature type="binding site" evidence="8">
    <location>
        <position position="196"/>
    </location>
    <ligand>
        <name>Zn(2+)</name>
        <dbReference type="ChEBI" id="CHEBI:29105"/>
    </ligand>
</feature>
<dbReference type="InterPro" id="IPR029035">
    <property type="entry name" value="DHS-like_NAD/FAD-binding_dom"/>
</dbReference>
<dbReference type="Proteomes" id="UP000515163">
    <property type="component" value="Unplaced"/>
</dbReference>
<evidence type="ECO:0000259" key="10">
    <source>
        <dbReference type="PROSITE" id="PS50305"/>
    </source>
</evidence>
<keyword evidence="2" id="KW-0808">Transferase</keyword>
<dbReference type="KEGG" id="aten:116305658"/>
<protein>
    <submittedName>
        <fullName evidence="12">NAD-dependent protein deacetylase sirtuin-2-like</fullName>
    </submittedName>
</protein>
<comment type="cofactor">
    <cofactor evidence="1">
        <name>Zn(2+)</name>
        <dbReference type="ChEBI" id="CHEBI:29105"/>
    </cofactor>
</comment>
<dbReference type="GO" id="GO:0017136">
    <property type="term" value="F:histone deacetylase activity, NAD-dependent"/>
    <property type="evidence" value="ECO:0007669"/>
    <property type="project" value="TreeGrafter"/>
</dbReference>
<evidence type="ECO:0000256" key="4">
    <source>
        <dbReference type="ARBA" id="ARBA00022833"/>
    </source>
</evidence>
<evidence type="ECO:0000313" key="11">
    <source>
        <dbReference type="Proteomes" id="UP000515163"/>
    </source>
</evidence>
<sequence>MKNIDNDGASSKSGSQASQGTGTTEENKHLNFLQQLLARFRVAAPEEEEKEKPEQLLEEVTFEGAAKYIKSEKCKNIIVMTGAGISTAAGIPDFRSPGTGLYDNLQKYNLPSPQSVFEIGYFRENPEPFYMLAKELYPGTFKPTISHYFIKLLENKGVLLRNYTQNIDTLERIAGLSSENIVEAHGTFHSAHCIECRKEYTQEWVKDKVFKDKIPKCSACEGIVKPDIVFFGESLPKRFFNLVDNDLHKCDMLIVMGTSLVVQPFASLIDRVPLTTPRLLINREKAANRGDMWGILMGTGGFAFDEEHNYRDVAWLGDTDDGCVALADLLGWKDELLSMVKTVHQKIDEEIALHSDTPETKQPTASSETSTGTNQTQVAKDSPSSPEKTDQGVEETKDDLDKNTDPETQEGQTTDEQTEDAKEGGENPGKSNVTDTVSIRETSATSPTGDEDPCLDNPEP</sequence>
<feature type="region of interest" description="Disordered" evidence="9">
    <location>
        <begin position="1"/>
        <end position="28"/>
    </location>
</feature>
<dbReference type="InterPro" id="IPR003000">
    <property type="entry name" value="Sirtuin"/>
</dbReference>
<keyword evidence="5" id="KW-0520">NAD</keyword>
<feature type="compositionally biased region" description="Acidic residues" evidence="9">
    <location>
        <begin position="449"/>
        <end position="460"/>
    </location>
</feature>
<dbReference type="Pfam" id="PF02146">
    <property type="entry name" value="SIR2"/>
    <property type="match status" value="1"/>
</dbReference>
<feature type="domain" description="Deacetylase sirtuin-type" evidence="10">
    <location>
        <begin position="55"/>
        <end position="333"/>
    </location>
</feature>
<gene>
    <name evidence="12" type="primary">LOC116305658</name>
</gene>
<dbReference type="SUPFAM" id="SSF52467">
    <property type="entry name" value="DHS-like NAD/FAD-binding domain"/>
    <property type="match status" value="1"/>
</dbReference>
<keyword evidence="4 8" id="KW-0862">Zinc</keyword>
<evidence type="ECO:0000256" key="7">
    <source>
        <dbReference type="ARBA" id="ARBA00048905"/>
    </source>
</evidence>
<feature type="compositionally biased region" description="Polar residues" evidence="9">
    <location>
        <begin position="360"/>
        <end position="386"/>
    </location>
</feature>
<dbReference type="GO" id="GO:0070403">
    <property type="term" value="F:NAD+ binding"/>
    <property type="evidence" value="ECO:0007669"/>
    <property type="project" value="InterPro"/>
</dbReference>
<dbReference type="CDD" id="cd01408">
    <property type="entry name" value="SIRT1"/>
    <property type="match status" value="1"/>
</dbReference>
<proteinExistence type="predicted"/>
<feature type="binding site" evidence="8">
    <location>
        <position position="217"/>
    </location>
    <ligand>
        <name>Zn(2+)</name>
        <dbReference type="ChEBI" id="CHEBI:29105"/>
    </ligand>
</feature>
<evidence type="ECO:0000256" key="2">
    <source>
        <dbReference type="ARBA" id="ARBA00022679"/>
    </source>
</evidence>
<comment type="catalytic activity">
    <reaction evidence="7">
        <text>N(6)-tetradecanoyl-L-lysyl-[protein] + NAD(+) + H2O = 2''-O-tetradecanoyl-ADP-D-ribose + nicotinamide + L-lysyl-[protein]</text>
        <dbReference type="Rhea" id="RHEA:70567"/>
        <dbReference type="Rhea" id="RHEA-COMP:9752"/>
        <dbReference type="Rhea" id="RHEA-COMP:15437"/>
        <dbReference type="ChEBI" id="CHEBI:15377"/>
        <dbReference type="ChEBI" id="CHEBI:17154"/>
        <dbReference type="ChEBI" id="CHEBI:29969"/>
        <dbReference type="ChEBI" id="CHEBI:57540"/>
        <dbReference type="ChEBI" id="CHEBI:141129"/>
        <dbReference type="ChEBI" id="CHEBI:189674"/>
    </reaction>
    <physiologicalReaction direction="left-to-right" evidence="7">
        <dbReference type="Rhea" id="RHEA:70568"/>
    </physiologicalReaction>
</comment>
<feature type="compositionally biased region" description="Low complexity" evidence="9">
    <location>
        <begin position="8"/>
        <end position="24"/>
    </location>
</feature>
<dbReference type="Gene3D" id="3.30.1600.10">
    <property type="entry name" value="SIR2/SIRT2 'Small Domain"/>
    <property type="match status" value="1"/>
</dbReference>
<feature type="binding site" evidence="8">
    <location>
        <position position="193"/>
    </location>
    <ligand>
        <name>Zn(2+)</name>
        <dbReference type="ChEBI" id="CHEBI:29105"/>
    </ligand>
</feature>
<evidence type="ECO:0000256" key="3">
    <source>
        <dbReference type="ARBA" id="ARBA00022723"/>
    </source>
</evidence>
<dbReference type="InterPro" id="IPR026591">
    <property type="entry name" value="Sirtuin_cat_small_dom_sf"/>
</dbReference>
<keyword evidence="11" id="KW-1185">Reference proteome</keyword>
<dbReference type="Gene3D" id="3.40.50.1220">
    <property type="entry name" value="TPP-binding domain"/>
    <property type="match status" value="1"/>
</dbReference>
<evidence type="ECO:0000256" key="8">
    <source>
        <dbReference type="PROSITE-ProRule" id="PRU00236"/>
    </source>
</evidence>
<dbReference type="GO" id="GO:0046872">
    <property type="term" value="F:metal ion binding"/>
    <property type="evidence" value="ECO:0007669"/>
    <property type="project" value="UniProtKB-KW"/>
</dbReference>
<dbReference type="FunCoup" id="A0A6P8J0R2">
    <property type="interactions" value="722"/>
</dbReference>
<feature type="region of interest" description="Disordered" evidence="9">
    <location>
        <begin position="351"/>
        <end position="460"/>
    </location>
</feature>
<keyword evidence="3 8" id="KW-0479">Metal-binding</keyword>
<dbReference type="PROSITE" id="PS50305">
    <property type="entry name" value="SIRTUIN"/>
    <property type="match status" value="1"/>
</dbReference>
<dbReference type="GO" id="GO:0005634">
    <property type="term" value="C:nucleus"/>
    <property type="evidence" value="ECO:0007669"/>
    <property type="project" value="TreeGrafter"/>
</dbReference>
<accession>A0A6P8J0R2</accession>
<dbReference type="PANTHER" id="PTHR11085:SF6">
    <property type="entry name" value="NAD-DEPENDENT PROTEIN DEACETYLASE SIRTUIN-2"/>
    <property type="match status" value="1"/>
</dbReference>
<dbReference type="AlphaFoldDB" id="A0A6P8J0R2"/>
<evidence type="ECO:0000256" key="9">
    <source>
        <dbReference type="SAM" id="MobiDB-lite"/>
    </source>
</evidence>
<dbReference type="InterPro" id="IPR026590">
    <property type="entry name" value="Ssirtuin_cat_dom"/>
</dbReference>
<evidence type="ECO:0000256" key="1">
    <source>
        <dbReference type="ARBA" id="ARBA00001947"/>
    </source>
</evidence>
<dbReference type="GeneID" id="116305658"/>
<dbReference type="InParanoid" id="A0A6P8J0R2"/>
<reference evidence="12" key="1">
    <citation type="submission" date="2025-08" db="UniProtKB">
        <authorList>
            <consortium name="RefSeq"/>
        </authorList>
    </citation>
    <scope>IDENTIFICATION</scope>
    <source>
        <tissue evidence="12">Tentacle</tissue>
    </source>
</reference>
<dbReference type="RefSeq" id="XP_031571475.1">
    <property type="nucleotide sequence ID" value="XM_031715615.1"/>
</dbReference>